<dbReference type="UniPathway" id="UPA00053">
    <property type="reaction ID" value="UER00087"/>
</dbReference>
<evidence type="ECO:0000256" key="9">
    <source>
        <dbReference type="HAMAP-Rule" id="MF_00222"/>
    </source>
</evidence>
<comment type="pathway">
    <text evidence="8">Aromatic compound metabolism; 3,4-dihydroxybenzoate biosynthesis; 3-dehydroquinate from D-quinate (NAD(+) route).</text>
</comment>
<dbReference type="Pfam" id="PF08659">
    <property type="entry name" value="KR"/>
    <property type="match status" value="1"/>
</dbReference>
<dbReference type="NCBIfam" id="TIGR00507">
    <property type="entry name" value="aroE"/>
    <property type="match status" value="1"/>
</dbReference>
<dbReference type="Proteomes" id="UP000224563">
    <property type="component" value="Unassembled WGS sequence"/>
</dbReference>
<evidence type="ECO:0000256" key="5">
    <source>
        <dbReference type="ARBA" id="ARBA00023141"/>
    </source>
</evidence>
<feature type="binding site" evidence="9">
    <location>
        <position position="109"/>
    </location>
    <ligand>
        <name>shikimate</name>
        <dbReference type="ChEBI" id="CHEBI:36208"/>
    </ligand>
</feature>
<feature type="domain" description="SDH C-terminal" evidence="12">
    <location>
        <begin position="260"/>
        <end position="284"/>
    </location>
</feature>
<gene>
    <name evidence="9 13" type="primary">aroE</name>
    <name evidence="13" type="ORF">CSX02_04320</name>
</gene>
<dbReference type="AlphaFoldDB" id="A0A2G3E486"/>
<dbReference type="InterPro" id="IPR036291">
    <property type="entry name" value="NAD(P)-bd_dom_sf"/>
</dbReference>
<evidence type="ECO:0000256" key="6">
    <source>
        <dbReference type="ARBA" id="ARBA00051639"/>
    </source>
</evidence>
<comment type="function">
    <text evidence="9">Involved in the biosynthesis of the chorismate, which leads to the biosynthesis of aromatic amino acids. Catalyzes the reversible NADPH linked reduction of 3-dehydroshikimate (DHSA) to yield shikimate (SA).</text>
</comment>
<feature type="binding site" evidence="9">
    <location>
        <position position="258"/>
    </location>
    <ligand>
        <name>NADP(+)</name>
        <dbReference type="ChEBI" id="CHEBI:58349"/>
    </ligand>
</feature>
<dbReference type="GO" id="GO:0009073">
    <property type="term" value="P:aromatic amino acid family biosynthetic process"/>
    <property type="evidence" value="ECO:0007669"/>
    <property type="project" value="UniProtKB-KW"/>
</dbReference>
<evidence type="ECO:0000259" key="10">
    <source>
        <dbReference type="Pfam" id="PF08501"/>
    </source>
</evidence>
<dbReference type="RefSeq" id="WP_031544182.1">
    <property type="nucleotide sequence ID" value="NZ_JANSWH010000058.1"/>
</dbReference>
<dbReference type="EMBL" id="PDYG01000015">
    <property type="protein sequence ID" value="PHU38107.1"/>
    <property type="molecule type" value="Genomic_DNA"/>
</dbReference>
<accession>A0A2G3E486</accession>
<feature type="binding site" evidence="9">
    <location>
        <begin position="133"/>
        <end position="137"/>
    </location>
    <ligand>
        <name>NADP(+)</name>
        <dbReference type="ChEBI" id="CHEBI:58349"/>
    </ligand>
</feature>
<evidence type="ECO:0000256" key="1">
    <source>
        <dbReference type="ARBA" id="ARBA00004871"/>
    </source>
</evidence>
<feature type="domain" description="Ketoreductase (KR)" evidence="11">
    <location>
        <begin position="129"/>
        <end position="201"/>
    </location>
</feature>
<feature type="active site" description="Proton acceptor" evidence="9">
    <location>
        <position position="73"/>
    </location>
</feature>
<dbReference type="InterPro" id="IPR011342">
    <property type="entry name" value="Shikimate_DH"/>
</dbReference>
<dbReference type="InterPro" id="IPR041121">
    <property type="entry name" value="SDH_C"/>
</dbReference>
<comment type="caution">
    <text evidence="9">Lacks conserved residue(s) required for the propagation of feature annotation.</text>
</comment>
<comment type="caution">
    <text evidence="13">The sequence shown here is derived from an EMBL/GenBank/DDBJ whole genome shotgun (WGS) entry which is preliminary data.</text>
</comment>
<dbReference type="GO" id="GO:0052734">
    <property type="term" value="F:shikimate 3-dehydrogenase (NAD+) activity"/>
    <property type="evidence" value="ECO:0007669"/>
    <property type="project" value="RHEA"/>
</dbReference>
<keyword evidence="4 9" id="KW-0560">Oxidoreductase</keyword>
<name>A0A2G3E486_9FIRM</name>
<dbReference type="GO" id="GO:0050661">
    <property type="term" value="F:NADP binding"/>
    <property type="evidence" value="ECO:0007669"/>
    <property type="project" value="InterPro"/>
</dbReference>
<evidence type="ECO:0000256" key="8">
    <source>
        <dbReference type="ARBA" id="ARBA00060613"/>
    </source>
</evidence>
<comment type="catalytic activity">
    <reaction evidence="9">
        <text>shikimate + NADP(+) = 3-dehydroshikimate + NADPH + H(+)</text>
        <dbReference type="Rhea" id="RHEA:17737"/>
        <dbReference type="ChEBI" id="CHEBI:15378"/>
        <dbReference type="ChEBI" id="CHEBI:16630"/>
        <dbReference type="ChEBI" id="CHEBI:36208"/>
        <dbReference type="ChEBI" id="CHEBI:57783"/>
        <dbReference type="ChEBI" id="CHEBI:58349"/>
        <dbReference type="EC" id="1.1.1.25"/>
    </reaction>
</comment>
<comment type="subunit">
    <text evidence="9">Homodimer.</text>
</comment>
<keyword evidence="2 9" id="KW-0028">Amino-acid biosynthesis</keyword>
<evidence type="ECO:0000256" key="2">
    <source>
        <dbReference type="ARBA" id="ARBA00022605"/>
    </source>
</evidence>
<sequence>MEARISGTTTMLGLIGNPVGHSGSPAIYNYAFAKLGIDYAYLAFQIDIDRVGDAMAAMRTFQMRGCNVTYPCKIEVMQYMDVLSPAAEMIGAVNTIVNEDGKLHGYNTDGEGLVMDLHDHGIDIKGKSVMICGGGGAATSIQVQCALDGARELYFFNRPGKSFERAKAIAEEIQKKVKDVQIHLCDITDEEALRDAMQTVDILINATSVGMKPMDDQSIITHPEYFRPDMVVYDVVYNPVETRLLREAKAAGCRVLGGKGMLLWQAARAFLLYTGQEMPVEAVKAYCFGEETK</sequence>
<evidence type="ECO:0000256" key="3">
    <source>
        <dbReference type="ARBA" id="ARBA00022857"/>
    </source>
</evidence>
<dbReference type="GO" id="GO:0019632">
    <property type="term" value="P:shikimate metabolic process"/>
    <property type="evidence" value="ECO:0007669"/>
    <property type="project" value="InterPro"/>
</dbReference>
<feature type="binding site" evidence="9">
    <location>
        <position position="235"/>
    </location>
    <ligand>
        <name>NADP(+)</name>
        <dbReference type="ChEBI" id="CHEBI:58349"/>
    </ligand>
</feature>
<dbReference type="InterPro" id="IPR013968">
    <property type="entry name" value="PKS_KR"/>
</dbReference>
<dbReference type="InterPro" id="IPR022893">
    <property type="entry name" value="Shikimate_DH_fam"/>
</dbReference>
<feature type="binding site" evidence="9">
    <location>
        <position position="265"/>
    </location>
    <ligand>
        <name>shikimate</name>
        <dbReference type="ChEBI" id="CHEBI:36208"/>
    </ligand>
</feature>
<dbReference type="PANTHER" id="PTHR21089">
    <property type="entry name" value="SHIKIMATE DEHYDROGENASE"/>
    <property type="match status" value="1"/>
</dbReference>
<feature type="binding site" evidence="9">
    <location>
        <begin position="22"/>
        <end position="24"/>
    </location>
    <ligand>
        <name>shikimate</name>
        <dbReference type="ChEBI" id="CHEBI:36208"/>
    </ligand>
</feature>
<dbReference type="NCBIfam" id="NF009200">
    <property type="entry name" value="PRK12548.1"/>
    <property type="match status" value="1"/>
</dbReference>
<dbReference type="InterPro" id="IPR046346">
    <property type="entry name" value="Aminoacid_DH-like_N_sf"/>
</dbReference>
<keyword evidence="3 9" id="KW-0521">NADP</keyword>
<organism evidence="13 14">
    <name type="scientific">Agathobacter ruminis</name>
    <dbReference type="NCBI Taxonomy" id="1712665"/>
    <lineage>
        <taxon>Bacteria</taxon>
        <taxon>Bacillati</taxon>
        <taxon>Bacillota</taxon>
        <taxon>Clostridia</taxon>
        <taxon>Lachnospirales</taxon>
        <taxon>Lachnospiraceae</taxon>
        <taxon>Agathobacter</taxon>
    </lineage>
</organism>
<dbReference type="Pfam" id="PF08501">
    <property type="entry name" value="Shikimate_dh_N"/>
    <property type="match status" value="1"/>
</dbReference>
<reference evidence="13 14" key="1">
    <citation type="submission" date="2017-10" db="EMBL/GenBank/DDBJ databases">
        <title>Resolving the taxonomy of Roseburia spp., Eubacterium rectale and Agathobacter spp. through phylogenomic analysis.</title>
        <authorList>
            <person name="Sheridan P.O."/>
            <person name="Walker A.W."/>
            <person name="Duncan S.H."/>
            <person name="Scott K.P."/>
            <person name="Toole P.W.O."/>
            <person name="Luis P."/>
            <person name="Flint H.J."/>
        </authorList>
    </citation>
    <scope>NUCLEOTIDE SEQUENCE [LARGE SCALE GENOMIC DNA]</scope>
    <source>
        <strain evidence="13 14">JK623</strain>
    </source>
</reference>
<dbReference type="FunFam" id="3.40.50.720:FF:000086">
    <property type="entry name" value="Quinate/shikimate dehydrogenase"/>
    <property type="match status" value="1"/>
</dbReference>
<comment type="similarity">
    <text evidence="9">Belongs to the shikimate dehydrogenase family.</text>
</comment>
<comment type="catalytic activity">
    <reaction evidence="7">
        <text>shikimate + NAD(+) = 3-dehydroshikimate + NADH + H(+)</text>
        <dbReference type="Rhea" id="RHEA:17741"/>
        <dbReference type="ChEBI" id="CHEBI:15378"/>
        <dbReference type="ChEBI" id="CHEBI:16630"/>
        <dbReference type="ChEBI" id="CHEBI:36208"/>
        <dbReference type="ChEBI" id="CHEBI:57540"/>
        <dbReference type="ChEBI" id="CHEBI:57945"/>
    </reaction>
</comment>
<feature type="binding site" evidence="9">
    <location>
        <position position="69"/>
    </location>
    <ligand>
        <name>shikimate</name>
        <dbReference type="ChEBI" id="CHEBI:36208"/>
    </ligand>
</feature>
<dbReference type="Gene3D" id="3.40.50.10860">
    <property type="entry name" value="Leucine Dehydrogenase, chain A, domain 1"/>
    <property type="match status" value="1"/>
</dbReference>
<evidence type="ECO:0000256" key="7">
    <source>
        <dbReference type="ARBA" id="ARBA00052329"/>
    </source>
</evidence>
<feature type="domain" description="Shikimate dehydrogenase substrate binding N-terminal" evidence="10">
    <location>
        <begin position="14"/>
        <end position="96"/>
    </location>
</feature>
<dbReference type="HAMAP" id="MF_00222">
    <property type="entry name" value="Shikimate_DH_AroE"/>
    <property type="match status" value="1"/>
</dbReference>
<dbReference type="SUPFAM" id="SSF53223">
    <property type="entry name" value="Aminoacid dehydrogenase-like, N-terminal domain"/>
    <property type="match status" value="1"/>
</dbReference>
<dbReference type="Pfam" id="PF18317">
    <property type="entry name" value="SDH_C"/>
    <property type="match status" value="1"/>
</dbReference>
<comment type="catalytic activity">
    <reaction evidence="6">
        <text>L-quinate + NAD(+) = 3-dehydroquinate + NADH + H(+)</text>
        <dbReference type="Rhea" id="RHEA:22364"/>
        <dbReference type="ChEBI" id="CHEBI:15378"/>
        <dbReference type="ChEBI" id="CHEBI:29751"/>
        <dbReference type="ChEBI" id="CHEBI:32364"/>
        <dbReference type="ChEBI" id="CHEBI:57540"/>
        <dbReference type="ChEBI" id="CHEBI:57945"/>
        <dbReference type="EC" id="1.1.1.24"/>
    </reaction>
</comment>
<comment type="pathway">
    <text evidence="1 9">Metabolic intermediate biosynthesis; chorismate biosynthesis; chorismate from D-erythrose 4-phosphate and phosphoenolpyruvate: step 4/7.</text>
</comment>
<dbReference type="GO" id="GO:0008652">
    <property type="term" value="P:amino acid biosynthetic process"/>
    <property type="evidence" value="ECO:0007669"/>
    <property type="project" value="UniProtKB-KW"/>
</dbReference>
<dbReference type="EC" id="1.1.1.25" evidence="9"/>
<dbReference type="Gene3D" id="3.40.50.720">
    <property type="entry name" value="NAD(P)-binding Rossmann-like Domain"/>
    <property type="match status" value="1"/>
</dbReference>
<protein>
    <recommendedName>
        <fullName evidence="9">Shikimate dehydrogenase (NADP(+))</fullName>
        <shortName evidence="9">SDH</shortName>
        <ecNumber evidence="9">1.1.1.25</ecNumber>
    </recommendedName>
</protein>
<keyword evidence="14" id="KW-1185">Reference proteome</keyword>
<evidence type="ECO:0000256" key="4">
    <source>
        <dbReference type="ARBA" id="ARBA00023002"/>
    </source>
</evidence>
<dbReference type="GO" id="GO:0004764">
    <property type="term" value="F:shikimate 3-dehydrogenase (NADP+) activity"/>
    <property type="evidence" value="ECO:0007669"/>
    <property type="project" value="UniProtKB-UniRule"/>
</dbReference>
<reference evidence="13 14" key="2">
    <citation type="submission" date="2017-10" db="EMBL/GenBank/DDBJ databases">
        <authorList>
            <person name="Banno H."/>
            <person name="Chua N.-H."/>
        </authorList>
    </citation>
    <scope>NUCLEOTIDE SEQUENCE [LARGE SCALE GENOMIC DNA]</scope>
    <source>
        <strain evidence="13 14">JK623</strain>
    </source>
</reference>
<dbReference type="InterPro" id="IPR013708">
    <property type="entry name" value="Shikimate_DH-bd_N"/>
</dbReference>
<dbReference type="CDD" id="cd01065">
    <property type="entry name" value="NAD_bind_Shikimate_DH"/>
    <property type="match status" value="1"/>
</dbReference>
<evidence type="ECO:0000313" key="14">
    <source>
        <dbReference type="Proteomes" id="UP000224563"/>
    </source>
</evidence>
<proteinExistence type="inferred from homology"/>
<dbReference type="GO" id="GO:0030266">
    <property type="term" value="F:quinate 3-dehydrogenase (NAD+) activity"/>
    <property type="evidence" value="ECO:0007669"/>
    <property type="project" value="UniProtKB-EC"/>
</dbReference>
<evidence type="ECO:0000259" key="11">
    <source>
        <dbReference type="Pfam" id="PF08659"/>
    </source>
</evidence>
<keyword evidence="5 9" id="KW-0057">Aromatic amino acid biosynthesis</keyword>
<dbReference type="GO" id="GO:0009423">
    <property type="term" value="P:chorismate biosynthetic process"/>
    <property type="evidence" value="ECO:0007669"/>
    <property type="project" value="UniProtKB-UniRule"/>
</dbReference>
<feature type="binding site" evidence="9">
    <location>
        <position position="237"/>
    </location>
    <ligand>
        <name>shikimate</name>
        <dbReference type="ChEBI" id="CHEBI:36208"/>
    </ligand>
</feature>
<evidence type="ECO:0000313" key="13">
    <source>
        <dbReference type="EMBL" id="PHU38107.1"/>
    </source>
</evidence>
<feature type="binding site" evidence="9">
    <location>
        <position position="94"/>
    </location>
    <ligand>
        <name>shikimate</name>
        <dbReference type="ChEBI" id="CHEBI:36208"/>
    </ligand>
</feature>
<dbReference type="SUPFAM" id="SSF51735">
    <property type="entry name" value="NAD(P)-binding Rossmann-fold domains"/>
    <property type="match status" value="1"/>
</dbReference>
<dbReference type="PANTHER" id="PTHR21089:SF1">
    <property type="entry name" value="BIFUNCTIONAL 3-DEHYDROQUINATE DEHYDRATASE_SHIKIMATE DEHYDROGENASE, CHLOROPLASTIC"/>
    <property type="match status" value="1"/>
</dbReference>
<evidence type="ECO:0000259" key="12">
    <source>
        <dbReference type="Pfam" id="PF18317"/>
    </source>
</evidence>